<evidence type="ECO:0000313" key="3">
    <source>
        <dbReference type="Proteomes" id="UP000247702"/>
    </source>
</evidence>
<dbReference type="Pfam" id="PF07714">
    <property type="entry name" value="PK_Tyr_Ser-Thr"/>
    <property type="match status" value="1"/>
</dbReference>
<accession>A0A2Z6QU27</accession>
<evidence type="ECO:0000259" key="1">
    <source>
        <dbReference type="PROSITE" id="PS50011"/>
    </source>
</evidence>
<dbReference type="InterPro" id="IPR000719">
    <property type="entry name" value="Prot_kinase_dom"/>
</dbReference>
<dbReference type="Proteomes" id="UP000247702">
    <property type="component" value="Unassembled WGS sequence"/>
</dbReference>
<evidence type="ECO:0000313" key="2">
    <source>
        <dbReference type="EMBL" id="GBB88754.1"/>
    </source>
</evidence>
<dbReference type="Gene3D" id="1.10.510.10">
    <property type="entry name" value="Transferase(Phosphotransferase) domain 1"/>
    <property type="match status" value="1"/>
</dbReference>
<sequence length="1339" mass="157237">MSSSQTAQDDDDIECKYCGKVYTEIECKWCQPCQMNNLKQDFENWTSGNEKVDELIQKMQMGISTLEDRIIEWISYDQFSDIKEISKNDSATLYSAIWLNGPLEYEYEEKEHKRMPDKNVALKYLYNSKNIISEFLNEVKMYFNDVNEVIMYGITKNPGTNDYIIVLEDVYCENCGVIYVNKYDKWCKPCEINNLKQNFKNWTSGNKNIDELIQEMQLKINRPDDIIVEWISYDQFDEIEEMRKNDSVTLYSAVWMDNPVVLKCLHNSQYIIDEFLNEVKSHFNDINEVYIYGISQHPNTSDYTIVLQDDYCANCSEIYTDKSNKWCKPCQINNLKQKFTEWTSGNKNIDEFIQEMQLKINAWDDGIFEWISYDHFSDIKEISKNDSATLYSAIWINGPLVYNAYDEYERVLDKNVALKCLHNSQNIINEFLEEAKSYSSIDKYENNIFGVSQNPDTRDYIMVLQNNYCESCGEMYTNIYNKWCRSCQINNLKQNFSNWTSENKEINEFIQEMQINIKNSDDLIVEWIPYNQFKVIKEVNKTDSATLYSALWVNGPLEYSDDEGNEFKYKRVHNKEIALKCLHNLQDIVNEFLKEVKTYSIDIFKGKVYGITQNPNTSDYIIVLESDYCKNCGEIYAVNYNKWCKPCEINNLKQNFANWTSGNKKIDELIQEMQLKINENDDIIVKWISYDQFNDIKKIGNNSSATLYSAIWVDGQLKYNHSNYKKVTLKCFYNSQNITSEFLNEVNSYSIKYNDNILVTYGISQNPNTNDYIIVLEDGYCENCGEIYADKSNKWCEPCQINDLEQNFTNRASGNEKIDNFIKEMLMNIKRCEDLIVEWIPYNQFSNIKEIIKSDLAIIYSAIWMDGPLIYDYEKEYKRTPNDKFILKCLLGSQSNIDGFLNEVKSYFTQENENGIIKVFGITQNPDTKDYIIVFSNDFCENCGEIYANIKRRWCKLCHINYLKQNLVKTSENEKIDKFLQEMQLKINNYDDVIVEWIPHDRFNDIKKIGVGGFAVIYSAIWKDGPLEYDIFKMQWKRIPNKEVALKCLNNSQNITDEFLNEVKKYSINNDEHILQIYGISQNPDTKDFIMVLQYARGGDFVHYINNYVINWFWYERLFALESIIKGLRKIHDNDMVHRDFHTGNILSSFDEYYIQTKNPISNICISDMGLCGNVNNVDKSSIVGVMPFVAPEVLKQKPYTRAADIYSFGMIMYFVATKRQPFANLAHDSILALSICNGNRPEINEQEAPKCYIDLMKKCWDSNPDNRPNAFEIEELIKLFISNENEEVKNQFEEAEKYRIANLLSIEDDRSPTHPNACYVSRVLNSYTNDLLVDFTML</sequence>
<dbReference type="InterPro" id="IPR011009">
    <property type="entry name" value="Kinase-like_dom_sf"/>
</dbReference>
<name>A0A2Z6QU27_9GLOM</name>
<dbReference type="InterPro" id="IPR001245">
    <property type="entry name" value="Ser-Thr/Tyr_kinase_cat_dom"/>
</dbReference>
<dbReference type="PANTHER" id="PTHR44329:SF291">
    <property type="entry name" value="PROTEIN KINASE DOMAIN-CONTAINING PROTEIN"/>
    <property type="match status" value="1"/>
</dbReference>
<proteinExistence type="predicted"/>
<gene>
    <name evidence="2" type="ORF">RclHR1_15340002</name>
</gene>
<reference evidence="2 3" key="1">
    <citation type="submission" date="2017-11" db="EMBL/GenBank/DDBJ databases">
        <title>The genome of Rhizophagus clarus HR1 reveals common genetic basis of auxotrophy among arbuscular mycorrhizal fungi.</title>
        <authorList>
            <person name="Kobayashi Y."/>
        </authorList>
    </citation>
    <scope>NUCLEOTIDE SEQUENCE [LARGE SCALE GENOMIC DNA]</scope>
    <source>
        <strain evidence="2 3">HR1</strain>
    </source>
</reference>
<feature type="domain" description="Protein kinase" evidence="1">
    <location>
        <begin position="1003"/>
        <end position="1282"/>
    </location>
</feature>
<organism evidence="2 3">
    <name type="scientific">Rhizophagus clarus</name>
    <dbReference type="NCBI Taxonomy" id="94130"/>
    <lineage>
        <taxon>Eukaryota</taxon>
        <taxon>Fungi</taxon>
        <taxon>Fungi incertae sedis</taxon>
        <taxon>Mucoromycota</taxon>
        <taxon>Glomeromycotina</taxon>
        <taxon>Glomeromycetes</taxon>
        <taxon>Glomerales</taxon>
        <taxon>Glomeraceae</taxon>
        <taxon>Rhizophagus</taxon>
    </lineage>
</organism>
<protein>
    <recommendedName>
        <fullName evidence="1">Protein kinase domain-containing protein</fullName>
    </recommendedName>
</protein>
<dbReference type="InterPro" id="IPR051681">
    <property type="entry name" value="Ser/Thr_Kinases-Pseudokinases"/>
</dbReference>
<dbReference type="GO" id="GO:0005524">
    <property type="term" value="F:ATP binding"/>
    <property type="evidence" value="ECO:0007669"/>
    <property type="project" value="InterPro"/>
</dbReference>
<dbReference type="PANTHER" id="PTHR44329">
    <property type="entry name" value="SERINE/THREONINE-PROTEIN KINASE TNNI3K-RELATED"/>
    <property type="match status" value="1"/>
</dbReference>
<dbReference type="SUPFAM" id="SSF56112">
    <property type="entry name" value="Protein kinase-like (PK-like)"/>
    <property type="match status" value="2"/>
</dbReference>
<dbReference type="PROSITE" id="PS50011">
    <property type="entry name" value="PROTEIN_KINASE_DOM"/>
    <property type="match status" value="1"/>
</dbReference>
<dbReference type="GO" id="GO:0004674">
    <property type="term" value="F:protein serine/threonine kinase activity"/>
    <property type="evidence" value="ECO:0007669"/>
    <property type="project" value="TreeGrafter"/>
</dbReference>
<comment type="caution">
    <text evidence="2">The sequence shown here is derived from an EMBL/GenBank/DDBJ whole genome shotgun (WGS) entry which is preliminary data.</text>
</comment>
<keyword evidence="3" id="KW-1185">Reference proteome</keyword>
<dbReference type="EMBL" id="BEXD01000596">
    <property type="protein sequence ID" value="GBB88754.1"/>
    <property type="molecule type" value="Genomic_DNA"/>
</dbReference>